<dbReference type="OrthoDB" id="1706522at2759"/>
<dbReference type="EMBL" id="PKPP01011982">
    <property type="protein sequence ID" value="PWA43174.1"/>
    <property type="molecule type" value="Genomic_DNA"/>
</dbReference>
<dbReference type="AlphaFoldDB" id="A0A2U1L2H9"/>
<keyword evidence="2" id="KW-1185">Reference proteome</keyword>
<comment type="caution">
    <text evidence="1">The sequence shown here is derived from an EMBL/GenBank/DDBJ whole genome shotgun (WGS) entry which is preliminary data.</text>
</comment>
<dbReference type="STRING" id="35608.A0A2U1L2H9"/>
<name>A0A2U1L2H9_ARTAN</name>
<gene>
    <name evidence="1" type="ORF">CTI12_AA538260</name>
</gene>
<organism evidence="1 2">
    <name type="scientific">Artemisia annua</name>
    <name type="common">Sweet wormwood</name>
    <dbReference type="NCBI Taxonomy" id="35608"/>
    <lineage>
        <taxon>Eukaryota</taxon>
        <taxon>Viridiplantae</taxon>
        <taxon>Streptophyta</taxon>
        <taxon>Embryophyta</taxon>
        <taxon>Tracheophyta</taxon>
        <taxon>Spermatophyta</taxon>
        <taxon>Magnoliopsida</taxon>
        <taxon>eudicotyledons</taxon>
        <taxon>Gunneridae</taxon>
        <taxon>Pentapetalae</taxon>
        <taxon>asterids</taxon>
        <taxon>campanulids</taxon>
        <taxon>Asterales</taxon>
        <taxon>Asteraceae</taxon>
        <taxon>Asteroideae</taxon>
        <taxon>Anthemideae</taxon>
        <taxon>Artemisiinae</taxon>
        <taxon>Artemisia</taxon>
    </lineage>
</organism>
<dbReference type="PANTHER" id="PTHR33644">
    <property type="entry name" value="U-BOX DOMAIN-CONTAINING PROTEIN 62-RELATED"/>
    <property type="match status" value="1"/>
</dbReference>
<evidence type="ECO:0000313" key="2">
    <source>
        <dbReference type="Proteomes" id="UP000245207"/>
    </source>
</evidence>
<sequence length="233" mass="26149">MPSVGKRQGENVRLEVKRRVKVTYLIPSEGLPSNTYKLSVATLSQSLAQYSAAIKILVLKKQLYTLDLLYTTMLLLAMSALHCTVPISTVCMATYQLFNRNSFSSFIFPTAQEGGAFCSIIVSCTSQMGQIEGSMKPLMKRKKNTSRLKPLPPSKRLRLEEAQRVLKERVQDIADKKGIKLRFCTLKECESHIHTLDSPCRVTNCFKIELSHNQSAVSCSLHHLLTGQFATYT</sequence>
<accession>A0A2U1L2H9</accession>
<reference evidence="1 2" key="1">
    <citation type="journal article" date="2018" name="Mol. Plant">
        <title>The genome of Artemisia annua provides insight into the evolution of Asteraceae family and artemisinin biosynthesis.</title>
        <authorList>
            <person name="Shen Q."/>
            <person name="Zhang L."/>
            <person name="Liao Z."/>
            <person name="Wang S."/>
            <person name="Yan T."/>
            <person name="Shi P."/>
            <person name="Liu M."/>
            <person name="Fu X."/>
            <person name="Pan Q."/>
            <person name="Wang Y."/>
            <person name="Lv Z."/>
            <person name="Lu X."/>
            <person name="Zhang F."/>
            <person name="Jiang W."/>
            <person name="Ma Y."/>
            <person name="Chen M."/>
            <person name="Hao X."/>
            <person name="Li L."/>
            <person name="Tang Y."/>
            <person name="Lv G."/>
            <person name="Zhou Y."/>
            <person name="Sun X."/>
            <person name="Brodelius P.E."/>
            <person name="Rose J.K.C."/>
            <person name="Tang K."/>
        </authorList>
    </citation>
    <scope>NUCLEOTIDE SEQUENCE [LARGE SCALE GENOMIC DNA]</scope>
    <source>
        <strain evidence="2">cv. Huhao1</strain>
        <tissue evidence="1">Leaf</tissue>
    </source>
</reference>
<protein>
    <submittedName>
        <fullName evidence="1">2-oxoglutarate (2OG) and Fe(II)-dependent oxygenase superfamily protein</fullName>
    </submittedName>
</protein>
<evidence type="ECO:0000313" key="1">
    <source>
        <dbReference type="EMBL" id="PWA43174.1"/>
    </source>
</evidence>
<proteinExistence type="predicted"/>
<dbReference type="Proteomes" id="UP000245207">
    <property type="component" value="Unassembled WGS sequence"/>
</dbReference>
<dbReference type="PANTHER" id="PTHR33644:SF2">
    <property type="entry name" value="2-OXOGLUTARATE (2OG) AND FE(II)-DEPENDENT OXYGENASE SUPERFAMILY PROTEIN"/>
    <property type="match status" value="1"/>
</dbReference>